<dbReference type="AlphaFoldDB" id="A0A815DZ94"/>
<protein>
    <recommendedName>
        <fullName evidence="3">F-box domain-containing protein</fullName>
    </recommendedName>
</protein>
<comment type="caution">
    <text evidence="1">The sequence shown here is derived from an EMBL/GenBank/DDBJ whole genome shotgun (WGS) entry which is preliminary data.</text>
</comment>
<name>A0A815DZ94_9BILA</name>
<dbReference type="EMBL" id="CAJNOT010002306">
    <property type="protein sequence ID" value="CAF1304252.1"/>
    <property type="molecule type" value="Genomic_DNA"/>
</dbReference>
<gene>
    <name evidence="1" type="ORF">ZHD862_LOCUS28130</name>
</gene>
<accession>A0A815DZ94</accession>
<evidence type="ECO:0008006" key="3">
    <source>
        <dbReference type="Google" id="ProtNLM"/>
    </source>
</evidence>
<dbReference type="Proteomes" id="UP000663864">
    <property type="component" value="Unassembled WGS sequence"/>
</dbReference>
<reference evidence="1" key="1">
    <citation type="submission" date="2021-02" db="EMBL/GenBank/DDBJ databases">
        <authorList>
            <person name="Nowell W R."/>
        </authorList>
    </citation>
    <scope>NUCLEOTIDE SEQUENCE</scope>
</reference>
<evidence type="ECO:0000313" key="1">
    <source>
        <dbReference type="EMBL" id="CAF1304252.1"/>
    </source>
</evidence>
<evidence type="ECO:0000313" key="2">
    <source>
        <dbReference type="Proteomes" id="UP000663864"/>
    </source>
</evidence>
<sequence>MSAPGSKPDFITDYECYINCPKKRTAYEWHLNDRNDFALKKAKKFRLQYEKLYVARHWLFTFLLRLNTTVKDLVYAILKGYLNDINMHADPNTWEDIVEDLKIAGAQNEPMYILQAYSRSQTFSKRINSDMAKNTYHELKLYCTSLNCNVLARTQDAPGSKPDFITDYECYINCPKKRTAYEWHLNDRNDFALKKAKKFRLQYEKLYVARHWLFTFLLRLNTTVKDLVYAILKGYLNDINMHADPNTWEDIVEDLKIAGAQNEPMYILQAYSRSQTFSKRINSDMAKNTYHELKLYCTSLNCNVLARTQDDLSVELFHLIFEYLTPHDLFLAFNNLNQRFTSILAQQPLFIPNNRHMNLNLYFNYLTSIIPNHISQIVYLHLSERRAPHAVDLFLSTVPLEASNWSALKAVTIEDVPFHALEALLDDNSLLSNVHFLSIDIGVDRYHHSEYNIYDFNVVLPVLEYLPELRSLGIRMHTHMNDNYSINFNRYCPPMIVHQNLHTLMIHECSKELLVLMLNDGHLSQLYRLHVSLECTHEGLAIEPSCPTPLKSTSVPKLRHINIKIMVGLAWVLAYFEEIQRHSQLEHLKISGHTRFTLNSNFPRVSALKQWLTLNKSKEFTFQMKLLVDATHDATEIRKLVVTEYNKAIGIKKTTYYRSINLNYSASNNTYKNNKDPRVELFDDELINEYVVKMEIMEMDYIDDELLEYLQLIPRWHCLRKIILESDYPYVTEKLGENIPLLLHIAQRAPYFREFYIKANLNLGRILSSNVQLGILLMSQLEIFYFTAKDSNYSLGDLVEIVDILFTHSSASSIVLKQLTLNVDGHPSSWLTIDHLFVHIGKILDRFPALIHFTLYCQHDTESQDNSYNLSKLAPEWYARLLLSRPHLIDSLEYRYKTYSLDIWL</sequence>
<organism evidence="1 2">
    <name type="scientific">Rotaria sordida</name>
    <dbReference type="NCBI Taxonomy" id="392033"/>
    <lineage>
        <taxon>Eukaryota</taxon>
        <taxon>Metazoa</taxon>
        <taxon>Spiralia</taxon>
        <taxon>Gnathifera</taxon>
        <taxon>Rotifera</taxon>
        <taxon>Eurotatoria</taxon>
        <taxon>Bdelloidea</taxon>
        <taxon>Philodinida</taxon>
        <taxon>Philodinidae</taxon>
        <taxon>Rotaria</taxon>
    </lineage>
</organism>
<proteinExistence type="predicted"/>